<evidence type="ECO:0000256" key="3">
    <source>
        <dbReference type="ARBA" id="ARBA00022553"/>
    </source>
</evidence>
<keyword evidence="11" id="KW-0418">Kinase</keyword>
<comment type="subcellular location">
    <subcellularLocation>
        <location evidence="1">Membrane</location>
        <topology evidence="1">Single-pass membrane protein</topology>
    </subcellularLocation>
</comment>
<evidence type="ECO:0000256" key="6">
    <source>
        <dbReference type="ARBA" id="ARBA00022723"/>
    </source>
</evidence>
<dbReference type="Gene3D" id="1.10.510.10">
    <property type="entry name" value="Transferase(Phosphotransferase) domain 1"/>
    <property type="match status" value="1"/>
</dbReference>
<accession>A0A154PKK4</accession>
<gene>
    <name evidence="29" type="ORF">WN55_03919</name>
</gene>
<dbReference type="PANTHER" id="PTHR24416:SF550">
    <property type="entry name" value="FIBROBLAST GROWTH FACTOR RECEPTOR HOMOLOG 1-RELATED"/>
    <property type="match status" value="1"/>
</dbReference>
<organism evidence="29 30">
    <name type="scientific">Dufourea novaeangliae</name>
    <name type="common">Sweat bee</name>
    <dbReference type="NCBI Taxonomy" id="178035"/>
    <lineage>
        <taxon>Eukaryota</taxon>
        <taxon>Metazoa</taxon>
        <taxon>Ecdysozoa</taxon>
        <taxon>Arthropoda</taxon>
        <taxon>Hexapoda</taxon>
        <taxon>Insecta</taxon>
        <taxon>Pterygota</taxon>
        <taxon>Neoptera</taxon>
        <taxon>Endopterygota</taxon>
        <taxon>Hymenoptera</taxon>
        <taxon>Apocrita</taxon>
        <taxon>Aculeata</taxon>
        <taxon>Apoidea</taxon>
        <taxon>Anthophila</taxon>
        <taxon>Halictidae</taxon>
        <taxon>Rophitinae</taxon>
        <taxon>Dufourea</taxon>
    </lineage>
</organism>
<dbReference type="Gene3D" id="3.30.40.10">
    <property type="entry name" value="Zinc/RING finger domain, C3HC4 (zinc finger)"/>
    <property type="match status" value="1"/>
</dbReference>
<dbReference type="GO" id="GO:0043235">
    <property type="term" value="C:receptor complex"/>
    <property type="evidence" value="ECO:0007669"/>
    <property type="project" value="TreeGrafter"/>
</dbReference>
<dbReference type="SMART" id="SM00409">
    <property type="entry name" value="IG"/>
    <property type="match status" value="3"/>
</dbReference>
<keyword evidence="16" id="KW-0829">Tyrosine-protein kinase</keyword>
<dbReference type="STRING" id="178035.A0A154PKK4"/>
<dbReference type="SUPFAM" id="SSF48726">
    <property type="entry name" value="Immunoglobulin"/>
    <property type="match status" value="4"/>
</dbReference>
<dbReference type="PROSITE" id="PS00109">
    <property type="entry name" value="PROTEIN_KINASE_TYR"/>
    <property type="match status" value="1"/>
</dbReference>
<dbReference type="OrthoDB" id="264354at2759"/>
<name>A0A154PKK4_DUFNO</name>
<evidence type="ECO:0000256" key="2">
    <source>
        <dbReference type="ARBA" id="ARBA00011902"/>
    </source>
</evidence>
<feature type="domain" description="Ig-like" evidence="27">
    <location>
        <begin position="439"/>
        <end position="527"/>
    </location>
</feature>
<evidence type="ECO:0000256" key="4">
    <source>
        <dbReference type="ARBA" id="ARBA00022679"/>
    </source>
</evidence>
<feature type="domain" description="Ig-like" evidence="27">
    <location>
        <begin position="773"/>
        <end position="866"/>
    </location>
</feature>
<dbReference type="GO" id="GO:0004714">
    <property type="term" value="F:transmembrane receptor protein tyrosine kinase activity"/>
    <property type="evidence" value="ECO:0007669"/>
    <property type="project" value="UniProtKB-EC"/>
</dbReference>
<feature type="compositionally biased region" description="Basic and acidic residues" evidence="24">
    <location>
        <begin position="563"/>
        <end position="578"/>
    </location>
</feature>
<feature type="transmembrane region" description="Helical" evidence="25">
    <location>
        <begin position="163"/>
        <end position="179"/>
    </location>
</feature>
<dbReference type="EC" id="2.7.10.1" evidence="2"/>
<dbReference type="PROSITE" id="PS50835">
    <property type="entry name" value="IG_LIKE"/>
    <property type="match status" value="3"/>
</dbReference>
<keyword evidence="7" id="KW-0732">Signal</keyword>
<evidence type="ECO:0000313" key="30">
    <source>
        <dbReference type="Proteomes" id="UP000076502"/>
    </source>
</evidence>
<keyword evidence="14 25" id="KW-1133">Transmembrane helix</keyword>
<feature type="domain" description="Protein kinase" evidence="26">
    <location>
        <begin position="1001"/>
        <end position="1289"/>
    </location>
</feature>
<dbReference type="CDD" id="cd00096">
    <property type="entry name" value="Ig"/>
    <property type="match status" value="1"/>
</dbReference>
<dbReference type="PRINTS" id="PR00109">
    <property type="entry name" value="TYRKINASE"/>
</dbReference>
<dbReference type="SMART" id="SM00219">
    <property type="entry name" value="TyrKc"/>
    <property type="match status" value="1"/>
</dbReference>
<dbReference type="InterPro" id="IPR020635">
    <property type="entry name" value="Tyr_kinase_cat_dom"/>
</dbReference>
<comment type="function">
    <text evidence="22">Receptor for basic fibroblast growth factor.</text>
</comment>
<dbReference type="EMBL" id="KQ434948">
    <property type="protein sequence ID" value="KZC12382.1"/>
    <property type="molecule type" value="Genomic_DNA"/>
</dbReference>
<feature type="domain" description="RING-CH-type" evidence="28">
    <location>
        <begin position="65"/>
        <end position="157"/>
    </location>
</feature>
<keyword evidence="17" id="KW-1015">Disulfide bond</keyword>
<keyword evidence="8" id="KW-0677">Repeat</keyword>
<dbReference type="GO" id="GO:0005886">
    <property type="term" value="C:plasma membrane"/>
    <property type="evidence" value="ECO:0007669"/>
    <property type="project" value="TreeGrafter"/>
</dbReference>
<keyword evidence="30" id="KW-1185">Reference proteome</keyword>
<evidence type="ECO:0000256" key="10">
    <source>
        <dbReference type="ARBA" id="ARBA00022771"/>
    </source>
</evidence>
<dbReference type="Gene3D" id="3.30.200.20">
    <property type="entry name" value="Phosphorylase Kinase, domain 1"/>
    <property type="match status" value="1"/>
</dbReference>
<evidence type="ECO:0000256" key="23">
    <source>
        <dbReference type="PROSITE-ProRule" id="PRU10141"/>
    </source>
</evidence>
<dbReference type="InterPro" id="IPR017441">
    <property type="entry name" value="Protein_kinase_ATP_BS"/>
</dbReference>
<dbReference type="InterPro" id="IPR013783">
    <property type="entry name" value="Ig-like_fold"/>
</dbReference>
<dbReference type="Pfam" id="PF12906">
    <property type="entry name" value="RINGv"/>
    <property type="match status" value="1"/>
</dbReference>
<dbReference type="PROSITE" id="PS00107">
    <property type="entry name" value="PROTEIN_KINASE_ATP"/>
    <property type="match status" value="1"/>
</dbReference>
<feature type="compositionally biased region" description="Acidic residues" evidence="24">
    <location>
        <begin position="579"/>
        <end position="589"/>
    </location>
</feature>
<dbReference type="SUPFAM" id="SSF56112">
    <property type="entry name" value="Protein kinase-like (PK-like)"/>
    <property type="match status" value="1"/>
</dbReference>
<feature type="compositionally biased region" description="Polar residues" evidence="24">
    <location>
        <begin position="26"/>
        <end position="40"/>
    </location>
</feature>
<evidence type="ECO:0000256" key="20">
    <source>
        <dbReference type="ARBA" id="ARBA00023319"/>
    </source>
</evidence>
<dbReference type="InterPro" id="IPR003598">
    <property type="entry name" value="Ig_sub2"/>
</dbReference>
<evidence type="ECO:0000256" key="17">
    <source>
        <dbReference type="ARBA" id="ARBA00023157"/>
    </source>
</evidence>
<dbReference type="Pfam" id="PF07714">
    <property type="entry name" value="PK_Tyr_Ser-Thr"/>
    <property type="match status" value="1"/>
</dbReference>
<evidence type="ECO:0000256" key="15">
    <source>
        <dbReference type="ARBA" id="ARBA00023136"/>
    </source>
</evidence>
<feature type="domain" description="Ig-like" evidence="27">
    <location>
        <begin position="602"/>
        <end position="690"/>
    </location>
</feature>
<dbReference type="PANTHER" id="PTHR24416">
    <property type="entry name" value="TYROSINE-PROTEIN KINASE RECEPTOR"/>
    <property type="match status" value="1"/>
</dbReference>
<dbReference type="PROSITE" id="PS51292">
    <property type="entry name" value="ZF_RING_CH"/>
    <property type="match status" value="1"/>
</dbReference>
<dbReference type="InterPro" id="IPR001245">
    <property type="entry name" value="Ser-Thr/Tyr_kinase_cat_dom"/>
</dbReference>
<sequence length="1321" mass="149168">MAFRSVLDQPVDKPDQPVNFSGPLASIQSVTSAQKSSTAEQPPRTRNDGTRKCSGRSLADSKGNDDESRGDICRICHMGSFPRPENNRPARERQSQAVRGNDSQISNLSSYAYLGPLISACRCRGSVALVHAVCLERWLTESGHTRCELCGYKYATKRVPRHNIFRSVVIWFNTVIVTRQMLLDILYLVVTTPLALFSCYICALALNMLLKNGLYEIPWMLVAMLPTCTLTLVAYWGWRCGRKVVEHWNEIGISEGPTKAQRVTQPPGGGGYFSSVLGIVFKDSISRLRMFQRRPAILDSLTEQSEWSCLEKNKKKKPSGYIDRTNASGGYSFNICRSLVQCYKSSGEKSKELNKIKKTSIATDIDGRKCTLPVPGINLRRKEDNFHYSSTPDSTLNSLQRAVEPPYTKLVDWSKNVIKEKPFDWLKTEHKRFIDLRAPSNERGVTLNGNLNHPDAVMVPVDEKLTLRCSTNGKTTWYKDNEILRATSPRIRLMKQSLRFKYIGPEDTGSYACLVESNATLEWRNVTIRIEPLQNDGYQHDVDRLGNAMGAHRAEEETNELEIEARNLPETRSLHLDSDNGDSDLENETAGEHNNTAPERAPSFNKSVEMPNVVVKPAGNMLRLRCPSFGNPRPNITWLKNNEEPKRTLGTIVISKWTFRLEDLVPEDSGNYTCVVCNYLGCINRTSKVEIIERFPHKPYINEDFPKNVTAMVNSTVTFKCPIVSDLEPFIQWLKVAEYPGDEENSPKGNLLQLGKKTVVGSIFPIESVKHRPILTRPPKNTTVLIGGNATMTCEVLSDAHRHLEWYHGYHTSFDTVNKTNQSFRVEVKDGTYADNPEVLKLYNVTEKDEGWYTCIAQNTLGETFSSAYLRVVESLEDHRVPIPAKPQILVNILAAVLFIFFAVGVVVVIYIFHRLKREKMKKLLAIETARAAVVTQWTKKVIVEKQNLVNAQNVQEPLLMPVVKIEKQKSTVAAEDSNGGSISEYELPVDSAWELPREHLSLGNTLGEGAFGKVVRAQTNTGKPGIPSVVAVKMLKEGHTDAEMMDLVSEMEMMKMIGKHVNIINLLGACTQGGPLYVVVEFAPHGNLRDFLRDHRPSSGYEPTIGQEQKEKKTLTQKDLVSFAYQVARGMEYLASRRCIHRDLAARNVLVSDEYVLKIADFGLARDIHCHDYYRKTTDGRLPVKWMAPEALFHRVYTTQSDVWSYGILLWEIMTLGGTPYPSVPSVEKLFQLLRTGHRMEKPPCCSIEIYMLMRDCWSYQPNERPMFGELVEDLDRILTITANEEYLDLGLPQLDTPPSSQESSEAEDDEGEEKFPYLL</sequence>
<evidence type="ECO:0000256" key="25">
    <source>
        <dbReference type="SAM" id="Phobius"/>
    </source>
</evidence>
<evidence type="ECO:0000256" key="12">
    <source>
        <dbReference type="ARBA" id="ARBA00022833"/>
    </source>
</evidence>
<keyword evidence="20" id="KW-0393">Immunoglobulin domain</keyword>
<keyword evidence="19" id="KW-0325">Glycoprotein</keyword>
<dbReference type="PROSITE" id="PS50011">
    <property type="entry name" value="PROTEIN_KINASE_DOM"/>
    <property type="match status" value="1"/>
</dbReference>
<keyword evidence="15 25" id="KW-0472">Membrane</keyword>
<dbReference type="GO" id="GO:0008270">
    <property type="term" value="F:zinc ion binding"/>
    <property type="evidence" value="ECO:0007669"/>
    <property type="project" value="UniProtKB-KW"/>
</dbReference>
<keyword evidence="9 23" id="KW-0547">Nucleotide-binding</keyword>
<dbReference type="InterPro" id="IPR003599">
    <property type="entry name" value="Ig_sub"/>
</dbReference>
<dbReference type="SMART" id="SM00408">
    <property type="entry name" value="IGc2"/>
    <property type="match status" value="3"/>
</dbReference>
<keyword evidence="3" id="KW-0597">Phosphoprotein</keyword>
<evidence type="ECO:0000256" key="21">
    <source>
        <dbReference type="ARBA" id="ARBA00051243"/>
    </source>
</evidence>
<feature type="transmembrane region" description="Helical" evidence="25">
    <location>
        <begin position="185"/>
        <end position="210"/>
    </location>
</feature>
<dbReference type="InterPro" id="IPR011009">
    <property type="entry name" value="Kinase-like_dom_sf"/>
</dbReference>
<protein>
    <recommendedName>
        <fullName evidence="2">receptor protein-tyrosine kinase</fullName>
        <ecNumber evidence="2">2.7.10.1</ecNumber>
    </recommendedName>
</protein>
<reference evidence="29 30" key="1">
    <citation type="submission" date="2015-07" db="EMBL/GenBank/DDBJ databases">
        <title>The genome of Dufourea novaeangliae.</title>
        <authorList>
            <person name="Pan H."/>
            <person name="Kapheim K."/>
        </authorList>
    </citation>
    <scope>NUCLEOTIDE SEQUENCE [LARGE SCALE GENOMIC DNA]</scope>
    <source>
        <strain evidence="29">0120121106</strain>
        <tissue evidence="29">Whole body</tissue>
    </source>
</reference>
<keyword evidence="6" id="KW-0479">Metal-binding</keyword>
<evidence type="ECO:0000313" key="29">
    <source>
        <dbReference type="EMBL" id="KZC12382.1"/>
    </source>
</evidence>
<feature type="region of interest" description="Disordered" evidence="24">
    <location>
        <begin position="1"/>
        <end position="67"/>
    </location>
</feature>
<dbReference type="InterPro" id="IPR036179">
    <property type="entry name" value="Ig-like_dom_sf"/>
</dbReference>
<evidence type="ECO:0000256" key="16">
    <source>
        <dbReference type="ARBA" id="ARBA00023137"/>
    </source>
</evidence>
<dbReference type="InterPro" id="IPR008266">
    <property type="entry name" value="Tyr_kinase_AS"/>
</dbReference>
<feature type="region of interest" description="Disordered" evidence="24">
    <location>
        <begin position="552"/>
        <end position="604"/>
    </location>
</feature>
<evidence type="ECO:0000256" key="9">
    <source>
        <dbReference type="ARBA" id="ARBA00022741"/>
    </source>
</evidence>
<dbReference type="InterPro" id="IPR013083">
    <property type="entry name" value="Znf_RING/FYVE/PHD"/>
</dbReference>
<keyword evidence="13 23" id="KW-0067">ATP-binding</keyword>
<dbReference type="InterPro" id="IPR007110">
    <property type="entry name" value="Ig-like_dom"/>
</dbReference>
<proteinExistence type="predicted"/>
<evidence type="ECO:0000256" key="1">
    <source>
        <dbReference type="ARBA" id="ARBA00004167"/>
    </source>
</evidence>
<evidence type="ECO:0000259" key="28">
    <source>
        <dbReference type="PROSITE" id="PS51292"/>
    </source>
</evidence>
<dbReference type="InterPro" id="IPR000719">
    <property type="entry name" value="Prot_kinase_dom"/>
</dbReference>
<comment type="catalytic activity">
    <reaction evidence="21">
        <text>L-tyrosyl-[protein] + ATP = O-phospho-L-tyrosyl-[protein] + ADP + H(+)</text>
        <dbReference type="Rhea" id="RHEA:10596"/>
        <dbReference type="Rhea" id="RHEA-COMP:10136"/>
        <dbReference type="Rhea" id="RHEA-COMP:20101"/>
        <dbReference type="ChEBI" id="CHEBI:15378"/>
        <dbReference type="ChEBI" id="CHEBI:30616"/>
        <dbReference type="ChEBI" id="CHEBI:46858"/>
        <dbReference type="ChEBI" id="CHEBI:61978"/>
        <dbReference type="ChEBI" id="CHEBI:456216"/>
        <dbReference type="EC" id="2.7.10.1"/>
    </reaction>
</comment>
<dbReference type="FunFam" id="1.10.510.10:FF:000007">
    <property type="entry name" value="Fibroblast growth factor receptor"/>
    <property type="match status" value="1"/>
</dbReference>
<evidence type="ECO:0000259" key="27">
    <source>
        <dbReference type="PROSITE" id="PS50835"/>
    </source>
</evidence>
<keyword evidence="4" id="KW-0808">Transferase</keyword>
<evidence type="ECO:0000256" key="24">
    <source>
        <dbReference type="SAM" id="MobiDB-lite"/>
    </source>
</evidence>
<dbReference type="InterPro" id="IPR011016">
    <property type="entry name" value="Znf_RING-CH"/>
</dbReference>
<evidence type="ECO:0000256" key="18">
    <source>
        <dbReference type="ARBA" id="ARBA00023170"/>
    </source>
</evidence>
<evidence type="ECO:0000256" key="8">
    <source>
        <dbReference type="ARBA" id="ARBA00022737"/>
    </source>
</evidence>
<dbReference type="Proteomes" id="UP000076502">
    <property type="component" value="Unassembled WGS sequence"/>
</dbReference>
<evidence type="ECO:0000256" key="11">
    <source>
        <dbReference type="ARBA" id="ARBA00022777"/>
    </source>
</evidence>
<feature type="transmembrane region" description="Helical" evidence="25">
    <location>
        <begin position="889"/>
        <end position="913"/>
    </location>
</feature>
<feature type="region of interest" description="Disordered" evidence="24">
    <location>
        <begin position="1292"/>
        <end position="1321"/>
    </location>
</feature>
<evidence type="ECO:0000259" key="26">
    <source>
        <dbReference type="PROSITE" id="PS50011"/>
    </source>
</evidence>
<dbReference type="FunFam" id="2.60.40.10:FF:000016">
    <property type="entry name" value="Fibroblast growth factor receptor"/>
    <property type="match status" value="1"/>
</dbReference>
<keyword evidence="5 25" id="KW-0812">Transmembrane</keyword>
<evidence type="ECO:0000256" key="5">
    <source>
        <dbReference type="ARBA" id="ARBA00022692"/>
    </source>
</evidence>
<evidence type="ECO:0000256" key="19">
    <source>
        <dbReference type="ARBA" id="ARBA00023180"/>
    </source>
</evidence>
<keyword evidence="10" id="KW-0863">Zinc-finger</keyword>
<keyword evidence="18 29" id="KW-0675">Receptor</keyword>
<evidence type="ECO:0000256" key="13">
    <source>
        <dbReference type="ARBA" id="ARBA00022840"/>
    </source>
</evidence>
<dbReference type="GO" id="GO:0007169">
    <property type="term" value="P:cell surface receptor protein tyrosine kinase signaling pathway"/>
    <property type="evidence" value="ECO:0007669"/>
    <property type="project" value="TreeGrafter"/>
</dbReference>
<evidence type="ECO:0000256" key="22">
    <source>
        <dbReference type="ARBA" id="ARBA00056965"/>
    </source>
</evidence>
<dbReference type="Pfam" id="PF13927">
    <property type="entry name" value="Ig_3"/>
    <property type="match status" value="2"/>
</dbReference>
<feature type="transmembrane region" description="Helical" evidence="25">
    <location>
        <begin position="217"/>
        <end position="238"/>
    </location>
</feature>
<dbReference type="InterPro" id="IPR050122">
    <property type="entry name" value="RTK"/>
</dbReference>
<evidence type="ECO:0000256" key="14">
    <source>
        <dbReference type="ARBA" id="ARBA00022989"/>
    </source>
</evidence>
<feature type="binding site" evidence="23">
    <location>
        <position position="1034"/>
    </location>
    <ligand>
        <name>ATP</name>
        <dbReference type="ChEBI" id="CHEBI:30616"/>
    </ligand>
</feature>
<dbReference type="SMART" id="SM00744">
    <property type="entry name" value="RINGv"/>
    <property type="match status" value="1"/>
</dbReference>
<dbReference type="GO" id="GO:0005524">
    <property type="term" value="F:ATP binding"/>
    <property type="evidence" value="ECO:0007669"/>
    <property type="project" value="UniProtKB-UniRule"/>
</dbReference>
<dbReference type="FunFam" id="3.30.200.20:FF:000593">
    <property type="entry name" value="Predicted protein"/>
    <property type="match status" value="1"/>
</dbReference>
<evidence type="ECO:0000256" key="7">
    <source>
        <dbReference type="ARBA" id="ARBA00022729"/>
    </source>
</evidence>
<dbReference type="FunFam" id="2.60.40.10:FF:000020">
    <property type="entry name" value="Fibroblast growth factor receptor"/>
    <property type="match status" value="1"/>
</dbReference>
<dbReference type="SUPFAM" id="SSF57850">
    <property type="entry name" value="RING/U-box"/>
    <property type="match status" value="1"/>
</dbReference>
<dbReference type="Gene3D" id="2.60.40.10">
    <property type="entry name" value="Immunoglobulins"/>
    <property type="match status" value="4"/>
</dbReference>
<keyword evidence="12" id="KW-0862">Zinc</keyword>